<organism evidence="1 2">
    <name type="scientific">Limosilactobacillus pontis DSM 8475</name>
    <dbReference type="NCBI Taxonomy" id="1423794"/>
    <lineage>
        <taxon>Bacteria</taxon>
        <taxon>Bacillati</taxon>
        <taxon>Bacillota</taxon>
        <taxon>Bacilli</taxon>
        <taxon>Lactobacillales</taxon>
        <taxon>Lactobacillaceae</taxon>
        <taxon>Limosilactobacillus</taxon>
    </lineage>
</organism>
<sequence length="174" mass="19616">MGKTMLNKSDLQLIESELIAMEEPYLATLASDIHADPAALLAVHNGQSFVTSLSLSVLQRINAYFRDFPPFNSATGEVIDDLNQLRLSCDYRHVHDLLQQEIMEYNFYHDTDLDAYSPIWVERDSQTAPGEGYRAIVNFYLPALGGVPQSETTLYESLVGDVMTEMAIMGWQFD</sequence>
<accession>A0A922TLS9</accession>
<reference evidence="1 2" key="1">
    <citation type="journal article" date="2015" name="Genome Announc.">
        <title>Expanding the biotechnology potential of lactobacilli through comparative genomics of 213 strains and associated genera.</title>
        <authorList>
            <person name="Sun Z."/>
            <person name="Harris H.M."/>
            <person name="McCann A."/>
            <person name="Guo C."/>
            <person name="Argimon S."/>
            <person name="Zhang W."/>
            <person name="Yang X."/>
            <person name="Jeffery I.B."/>
            <person name="Cooney J.C."/>
            <person name="Kagawa T.F."/>
            <person name="Liu W."/>
            <person name="Song Y."/>
            <person name="Salvetti E."/>
            <person name="Wrobel A."/>
            <person name="Rasinkangas P."/>
            <person name="Parkhill J."/>
            <person name="Rea M.C."/>
            <person name="O'Sullivan O."/>
            <person name="Ritari J."/>
            <person name="Douillard F.P."/>
            <person name="Paul Ross R."/>
            <person name="Yang R."/>
            <person name="Briner A.E."/>
            <person name="Felis G.E."/>
            <person name="de Vos W.M."/>
            <person name="Barrangou R."/>
            <person name="Klaenhammer T.R."/>
            <person name="Caufield P.W."/>
            <person name="Cui Y."/>
            <person name="Zhang H."/>
            <person name="O'Toole P.W."/>
        </authorList>
    </citation>
    <scope>NUCLEOTIDE SEQUENCE [LARGE SCALE GENOMIC DNA]</scope>
    <source>
        <strain evidence="1 2">DSM 8475</strain>
    </source>
</reference>
<protein>
    <submittedName>
        <fullName evidence="1">Uncharacterized protein</fullName>
    </submittedName>
</protein>
<comment type="caution">
    <text evidence="1">The sequence shown here is derived from an EMBL/GenBank/DDBJ whole genome shotgun (WGS) entry which is preliminary data.</text>
</comment>
<evidence type="ECO:0000313" key="1">
    <source>
        <dbReference type="EMBL" id="KRM35887.1"/>
    </source>
</evidence>
<proteinExistence type="predicted"/>
<dbReference type="Proteomes" id="UP000051085">
    <property type="component" value="Unassembled WGS sequence"/>
</dbReference>
<gene>
    <name evidence="1" type="ORF">FD34_GL000375</name>
</gene>
<evidence type="ECO:0000313" key="2">
    <source>
        <dbReference type="Proteomes" id="UP000051085"/>
    </source>
</evidence>
<name>A0A922TLS9_9LACO</name>
<dbReference type="EMBL" id="AZGO01000058">
    <property type="protein sequence ID" value="KRM35887.1"/>
    <property type="molecule type" value="Genomic_DNA"/>
</dbReference>
<dbReference type="AlphaFoldDB" id="A0A922TLS9"/>